<keyword evidence="4" id="KW-0479">Metal-binding</keyword>
<dbReference type="EC" id="2.3.2.27" evidence="2"/>
<evidence type="ECO:0000256" key="3">
    <source>
        <dbReference type="ARBA" id="ARBA00022679"/>
    </source>
</evidence>
<dbReference type="PROSITE" id="PS50089">
    <property type="entry name" value="ZF_RING_2"/>
    <property type="match status" value="1"/>
</dbReference>
<accession>A0A310SHU5</accession>
<dbReference type="OrthoDB" id="10014838at2759"/>
<dbReference type="InterPro" id="IPR058981">
    <property type="entry name" value="MGRN1/RNF157-like_N"/>
</dbReference>
<dbReference type="AlphaFoldDB" id="A0A310SHU5"/>
<dbReference type="EMBL" id="KQ761155">
    <property type="protein sequence ID" value="OAD58177.1"/>
    <property type="molecule type" value="Genomic_DNA"/>
</dbReference>
<dbReference type="Proteomes" id="UP000250275">
    <property type="component" value="Unassembled WGS sequence"/>
</dbReference>
<dbReference type="InterPro" id="IPR013083">
    <property type="entry name" value="Znf_RING/FYVE/PHD"/>
</dbReference>
<keyword evidence="5 8" id="KW-0863">Zinc-finger</keyword>
<gene>
    <name evidence="11" type="ORF">WN48_00714</name>
</gene>
<sequence>MGSLSSRQNAGVEEVDIVSNHAYKYPPRSGSYFGSHFIMGGERFDTPQPEAYLFGENADLNFLGSRPTPFPYPPPQANDPTKTLKSLVNIRRESLRLVRNVDQTTNSPQCHTVKHYGDSDINKKSNRYNIEFTFDCDVRCAITIYYFCTEEITTKGVTYIPRDSSMNSETYYYKKGANQLFSQTSHMFDPTVYSKEDLLYNADREVSIHCVAEEGSEEPKQSHTTIAVVEKHSDGTYVLKALKQKLYVDGLCSDEDTDDNGSECVICMCDVRDTLILPCRHLCLCNSCADSLRYQANNCPICRAPFRALLQIKALQKATGAIISNPPLPEGSCENIPAGYEAVSLIEALNGPYIPRTAVLAPESPDTPDTDTAKRTPVSKHVASKEADISARTSGTACPTPEFRMSVLLARDEHSGSQKDLHNRSPAMRMKTSGHLREKAVLRSRDTLRLVNEKQPVSLYESK</sequence>
<dbReference type="GO" id="GO:0016567">
    <property type="term" value="P:protein ubiquitination"/>
    <property type="evidence" value="ECO:0007669"/>
    <property type="project" value="TreeGrafter"/>
</dbReference>
<evidence type="ECO:0000256" key="1">
    <source>
        <dbReference type="ARBA" id="ARBA00000900"/>
    </source>
</evidence>
<dbReference type="InterPro" id="IPR001841">
    <property type="entry name" value="Znf_RING"/>
</dbReference>
<keyword evidence="7" id="KW-0862">Zinc</keyword>
<feature type="region of interest" description="Disordered" evidence="9">
    <location>
        <begin position="413"/>
        <end position="435"/>
    </location>
</feature>
<feature type="compositionally biased region" description="Basic and acidic residues" evidence="9">
    <location>
        <begin position="413"/>
        <end position="423"/>
    </location>
</feature>
<dbReference type="Pfam" id="PF13920">
    <property type="entry name" value="zf-C3HC4_3"/>
    <property type="match status" value="1"/>
</dbReference>
<dbReference type="Pfam" id="PF26192">
    <property type="entry name" value="RNF157-like_N"/>
    <property type="match status" value="1"/>
</dbReference>
<evidence type="ECO:0000313" key="11">
    <source>
        <dbReference type="EMBL" id="OAD58177.1"/>
    </source>
</evidence>
<dbReference type="FunFam" id="3.30.40.10:FF:000013">
    <property type="entry name" value="E3 ubiquitin-protein ligase MGRN1 isoform 1"/>
    <property type="match status" value="1"/>
</dbReference>
<evidence type="ECO:0000256" key="5">
    <source>
        <dbReference type="ARBA" id="ARBA00022771"/>
    </source>
</evidence>
<dbReference type="GO" id="GO:0008270">
    <property type="term" value="F:zinc ion binding"/>
    <property type="evidence" value="ECO:0007669"/>
    <property type="project" value="UniProtKB-KW"/>
</dbReference>
<keyword evidence="6" id="KW-0833">Ubl conjugation pathway</keyword>
<comment type="catalytic activity">
    <reaction evidence="1">
        <text>S-ubiquitinyl-[E2 ubiquitin-conjugating enzyme]-L-cysteine + [acceptor protein]-L-lysine = [E2 ubiquitin-conjugating enzyme]-L-cysteine + N(6)-ubiquitinyl-[acceptor protein]-L-lysine.</text>
        <dbReference type="EC" id="2.3.2.27"/>
    </reaction>
</comment>
<dbReference type="PANTHER" id="PTHR22996">
    <property type="entry name" value="MAHOGUNIN"/>
    <property type="match status" value="1"/>
</dbReference>
<protein>
    <recommendedName>
        <fullName evidence="2">RING-type E3 ubiquitin transferase</fullName>
        <ecNumber evidence="2">2.3.2.27</ecNumber>
    </recommendedName>
</protein>
<feature type="domain" description="RING-type" evidence="10">
    <location>
        <begin position="264"/>
        <end position="303"/>
    </location>
</feature>
<name>A0A310SHU5_9HYME</name>
<evidence type="ECO:0000259" key="10">
    <source>
        <dbReference type="PROSITE" id="PS50089"/>
    </source>
</evidence>
<feature type="region of interest" description="Disordered" evidence="9">
    <location>
        <begin position="360"/>
        <end position="398"/>
    </location>
</feature>
<dbReference type="SMART" id="SM00184">
    <property type="entry name" value="RING"/>
    <property type="match status" value="1"/>
</dbReference>
<proteinExistence type="predicted"/>
<evidence type="ECO:0000256" key="6">
    <source>
        <dbReference type="ARBA" id="ARBA00022786"/>
    </source>
</evidence>
<evidence type="ECO:0000256" key="2">
    <source>
        <dbReference type="ARBA" id="ARBA00012483"/>
    </source>
</evidence>
<evidence type="ECO:0000256" key="8">
    <source>
        <dbReference type="PROSITE-ProRule" id="PRU00175"/>
    </source>
</evidence>
<evidence type="ECO:0000256" key="4">
    <source>
        <dbReference type="ARBA" id="ARBA00022723"/>
    </source>
</evidence>
<evidence type="ECO:0000256" key="9">
    <source>
        <dbReference type="SAM" id="MobiDB-lite"/>
    </source>
</evidence>
<evidence type="ECO:0000313" key="12">
    <source>
        <dbReference type="Proteomes" id="UP000250275"/>
    </source>
</evidence>
<dbReference type="GO" id="GO:0005737">
    <property type="term" value="C:cytoplasm"/>
    <property type="evidence" value="ECO:0007669"/>
    <property type="project" value="TreeGrafter"/>
</dbReference>
<keyword evidence="3" id="KW-0808">Transferase</keyword>
<keyword evidence="12" id="KW-1185">Reference proteome</keyword>
<dbReference type="PANTHER" id="PTHR22996:SF0">
    <property type="entry name" value="RE60872P-RELATED"/>
    <property type="match status" value="1"/>
</dbReference>
<evidence type="ECO:0000256" key="7">
    <source>
        <dbReference type="ARBA" id="ARBA00022833"/>
    </source>
</evidence>
<reference evidence="11 12" key="1">
    <citation type="submission" date="2015-07" db="EMBL/GenBank/DDBJ databases">
        <title>The genome of Eufriesea mexicana.</title>
        <authorList>
            <person name="Pan H."/>
            <person name="Kapheim K."/>
        </authorList>
    </citation>
    <scope>NUCLEOTIDE SEQUENCE [LARGE SCALE GENOMIC DNA]</scope>
    <source>
        <strain evidence="11">0111107269</strain>
        <tissue evidence="11">Whole body</tissue>
    </source>
</reference>
<dbReference type="SUPFAM" id="SSF57850">
    <property type="entry name" value="RING/U-box"/>
    <property type="match status" value="1"/>
</dbReference>
<organism evidence="11 12">
    <name type="scientific">Eufriesea mexicana</name>
    <dbReference type="NCBI Taxonomy" id="516756"/>
    <lineage>
        <taxon>Eukaryota</taxon>
        <taxon>Metazoa</taxon>
        <taxon>Ecdysozoa</taxon>
        <taxon>Arthropoda</taxon>
        <taxon>Hexapoda</taxon>
        <taxon>Insecta</taxon>
        <taxon>Pterygota</taxon>
        <taxon>Neoptera</taxon>
        <taxon>Endopterygota</taxon>
        <taxon>Hymenoptera</taxon>
        <taxon>Apocrita</taxon>
        <taxon>Aculeata</taxon>
        <taxon>Apoidea</taxon>
        <taxon>Anthophila</taxon>
        <taxon>Apidae</taxon>
        <taxon>Eufriesea</taxon>
    </lineage>
</organism>
<dbReference type="GO" id="GO:0061630">
    <property type="term" value="F:ubiquitin protein ligase activity"/>
    <property type="evidence" value="ECO:0007669"/>
    <property type="project" value="UniProtKB-EC"/>
</dbReference>
<dbReference type="InterPro" id="IPR045194">
    <property type="entry name" value="MGRN1/RNF157-like"/>
</dbReference>
<dbReference type="Gene3D" id="3.30.40.10">
    <property type="entry name" value="Zinc/RING finger domain, C3HC4 (zinc finger)"/>
    <property type="match status" value="1"/>
</dbReference>